<dbReference type="EMBL" id="SNYL01000004">
    <property type="protein sequence ID" value="TDQ44078.1"/>
    <property type="molecule type" value="Genomic_DNA"/>
</dbReference>
<dbReference type="AlphaFoldDB" id="A0A4R6UBP1"/>
<keyword evidence="6" id="KW-0411">Iron-sulfur</keyword>
<dbReference type="GO" id="GO:0016491">
    <property type="term" value="F:oxidoreductase activity"/>
    <property type="evidence" value="ECO:0007669"/>
    <property type="project" value="UniProtKB-KW"/>
</dbReference>
<protein>
    <submittedName>
        <fullName evidence="8">Precorrin-3B synthase</fullName>
    </submittedName>
</protein>
<sequence length="404" mass="43584">MMIEVASSAAAETSVSRRGWCPGAWRPMPSGDGWVLRIRVPLGRLSREQAEGLAALMRAHGLGVIELTQRAHLQWRGVQPAQHDTLLRGLSELGLLDDNAEQEARRNVLVQPWWRPGDATHSVARSLLDRLRQPGAPTLPPKFGFAVDLGEAPCLRAASADVRIEPLDDERVVVRADGALRGAAVPLAQAADEALALAAWFAETAQSPQAPQRMAAKVAAGGLPPRWQHVPAPESVGVRWGSHPWMRQTHETMAWVGAPLGRLSAAAWARLARLAPLRLTPWRAVLLETHRCAPADEDWITDPADPRLRVAACVGAPGCAQALRPTLPLALSLAPHVPSGGRLHVSGCAKGCAHPRPAPALRASADGWDWIAYGRADAMADAHFRHDHELIKAVRHMIPCSLPI</sequence>
<organism evidence="8 9">
    <name type="scientific">Tepidicella xavieri</name>
    <dbReference type="NCBI Taxonomy" id="360241"/>
    <lineage>
        <taxon>Bacteria</taxon>
        <taxon>Pseudomonadati</taxon>
        <taxon>Pseudomonadota</taxon>
        <taxon>Betaproteobacteria</taxon>
        <taxon>Burkholderiales</taxon>
        <taxon>Tepidicella</taxon>
    </lineage>
</organism>
<proteinExistence type="predicted"/>
<dbReference type="InterPro" id="IPR045854">
    <property type="entry name" value="NO2/SO3_Rdtase_4Fe4S_sf"/>
</dbReference>
<evidence type="ECO:0000256" key="5">
    <source>
        <dbReference type="ARBA" id="ARBA00023004"/>
    </source>
</evidence>
<evidence type="ECO:0000313" key="8">
    <source>
        <dbReference type="EMBL" id="TDQ44078.1"/>
    </source>
</evidence>
<name>A0A4R6UBP1_9BURK</name>
<dbReference type="Gene3D" id="3.90.480.20">
    <property type="match status" value="1"/>
</dbReference>
<evidence type="ECO:0000256" key="2">
    <source>
        <dbReference type="ARBA" id="ARBA00022617"/>
    </source>
</evidence>
<keyword evidence="9" id="KW-1185">Reference proteome</keyword>
<keyword evidence="5" id="KW-0408">Iron</keyword>
<dbReference type="InterPro" id="IPR036136">
    <property type="entry name" value="Nit/Sulf_reduc_fer-like_dom_sf"/>
</dbReference>
<dbReference type="OrthoDB" id="7459360at2"/>
<dbReference type="InterPro" id="IPR051329">
    <property type="entry name" value="NIR_SIR_4Fe-4S"/>
</dbReference>
<dbReference type="Gene3D" id="3.30.413.10">
    <property type="entry name" value="Sulfite Reductase Hemoprotein, domain 1"/>
    <property type="match status" value="1"/>
</dbReference>
<comment type="caution">
    <text evidence="8">The sequence shown here is derived from an EMBL/GenBank/DDBJ whole genome shotgun (WGS) entry which is preliminary data.</text>
</comment>
<dbReference type="RefSeq" id="WP_133596259.1">
    <property type="nucleotide sequence ID" value="NZ_SNYL01000004.1"/>
</dbReference>
<gene>
    <name evidence="8" type="ORF">DFR43_104171</name>
</gene>
<dbReference type="Proteomes" id="UP000295510">
    <property type="component" value="Unassembled WGS sequence"/>
</dbReference>
<accession>A0A4R6UBP1</accession>
<dbReference type="SUPFAM" id="SSF56014">
    <property type="entry name" value="Nitrite and sulphite reductase 4Fe-4S domain-like"/>
    <property type="match status" value="1"/>
</dbReference>
<dbReference type="InterPro" id="IPR005117">
    <property type="entry name" value="NiRdtase/SiRdtase_haem-b_fer"/>
</dbReference>
<evidence type="ECO:0000256" key="3">
    <source>
        <dbReference type="ARBA" id="ARBA00022723"/>
    </source>
</evidence>
<dbReference type="PANTHER" id="PTHR32439:SF9">
    <property type="entry name" value="BLR3264 PROTEIN"/>
    <property type="match status" value="1"/>
</dbReference>
<keyword evidence="1" id="KW-0004">4Fe-4S</keyword>
<dbReference type="GO" id="GO:0046872">
    <property type="term" value="F:metal ion binding"/>
    <property type="evidence" value="ECO:0007669"/>
    <property type="project" value="UniProtKB-KW"/>
</dbReference>
<dbReference type="GO" id="GO:0051539">
    <property type="term" value="F:4 iron, 4 sulfur cluster binding"/>
    <property type="evidence" value="ECO:0007669"/>
    <property type="project" value="UniProtKB-KW"/>
</dbReference>
<evidence type="ECO:0000313" key="9">
    <source>
        <dbReference type="Proteomes" id="UP000295510"/>
    </source>
</evidence>
<keyword evidence="2" id="KW-0349">Heme</keyword>
<evidence type="ECO:0000256" key="6">
    <source>
        <dbReference type="ARBA" id="ARBA00023014"/>
    </source>
</evidence>
<keyword evidence="3" id="KW-0479">Metal-binding</keyword>
<dbReference type="Pfam" id="PF03460">
    <property type="entry name" value="NIR_SIR_ferr"/>
    <property type="match status" value="1"/>
</dbReference>
<evidence type="ECO:0000256" key="1">
    <source>
        <dbReference type="ARBA" id="ARBA00022485"/>
    </source>
</evidence>
<reference evidence="8 9" key="1">
    <citation type="submission" date="2019-03" db="EMBL/GenBank/DDBJ databases">
        <title>Genomic Encyclopedia of Type Strains, Phase IV (KMG-IV): sequencing the most valuable type-strain genomes for metagenomic binning, comparative biology and taxonomic classification.</title>
        <authorList>
            <person name="Goeker M."/>
        </authorList>
    </citation>
    <scope>NUCLEOTIDE SEQUENCE [LARGE SCALE GENOMIC DNA]</scope>
    <source>
        <strain evidence="8 9">DSM 19605</strain>
    </source>
</reference>
<feature type="domain" description="Nitrite/Sulfite reductase ferredoxin-like" evidence="7">
    <location>
        <begin position="27"/>
        <end position="92"/>
    </location>
</feature>
<dbReference type="SUPFAM" id="SSF55124">
    <property type="entry name" value="Nitrite/Sulfite reductase N-terminal domain-like"/>
    <property type="match status" value="2"/>
</dbReference>
<evidence type="ECO:0000256" key="4">
    <source>
        <dbReference type="ARBA" id="ARBA00023002"/>
    </source>
</evidence>
<keyword evidence="4" id="KW-0560">Oxidoreductase</keyword>
<dbReference type="PANTHER" id="PTHR32439">
    <property type="entry name" value="FERREDOXIN--NITRITE REDUCTASE, CHLOROPLASTIC"/>
    <property type="match status" value="1"/>
</dbReference>
<evidence type="ECO:0000259" key="7">
    <source>
        <dbReference type="Pfam" id="PF03460"/>
    </source>
</evidence>